<evidence type="ECO:0000256" key="1">
    <source>
        <dbReference type="ARBA" id="ARBA00004651"/>
    </source>
</evidence>
<evidence type="ECO:0000256" key="3">
    <source>
        <dbReference type="ARBA" id="ARBA00022692"/>
    </source>
</evidence>
<feature type="transmembrane region" description="Helical" evidence="6">
    <location>
        <begin position="224"/>
        <end position="245"/>
    </location>
</feature>
<dbReference type="InterPro" id="IPR051258">
    <property type="entry name" value="Diverse_Substrate_Transporter"/>
</dbReference>
<dbReference type="InterPro" id="IPR037185">
    <property type="entry name" value="EmrE-like"/>
</dbReference>
<dbReference type="RefSeq" id="WP_088861694.1">
    <property type="nucleotide sequence ID" value="NZ_CP022115.1"/>
</dbReference>
<dbReference type="PANTHER" id="PTHR42920:SF11">
    <property type="entry name" value="INNER MEMBRANE PROTEIN YTFF"/>
    <property type="match status" value="1"/>
</dbReference>
<dbReference type="OrthoDB" id="4167046at2"/>
<keyword evidence="5 6" id="KW-0472">Membrane</keyword>
<evidence type="ECO:0000256" key="5">
    <source>
        <dbReference type="ARBA" id="ARBA00023136"/>
    </source>
</evidence>
<feature type="transmembrane region" description="Helical" evidence="6">
    <location>
        <begin position="136"/>
        <end position="157"/>
    </location>
</feature>
<evidence type="ECO:0000259" key="7">
    <source>
        <dbReference type="Pfam" id="PF00892"/>
    </source>
</evidence>
<evidence type="ECO:0000256" key="6">
    <source>
        <dbReference type="SAM" id="Phobius"/>
    </source>
</evidence>
<evidence type="ECO:0000313" key="9">
    <source>
        <dbReference type="Proteomes" id="UP000197424"/>
    </source>
</evidence>
<keyword evidence="2" id="KW-1003">Cell membrane</keyword>
<comment type="subcellular location">
    <subcellularLocation>
        <location evidence="1">Cell membrane</location>
        <topology evidence="1">Multi-pass membrane protein</topology>
    </subcellularLocation>
</comment>
<feature type="transmembrane region" description="Helical" evidence="6">
    <location>
        <begin position="163"/>
        <end position="181"/>
    </location>
</feature>
<accession>A0A248LPM6</accession>
<feature type="transmembrane region" description="Helical" evidence="6">
    <location>
        <begin position="193"/>
        <end position="212"/>
    </location>
</feature>
<name>A0A248LPM6_9NEIS</name>
<protein>
    <submittedName>
        <fullName evidence="8">Putative transmembrane protein</fullName>
    </submittedName>
</protein>
<feature type="transmembrane region" description="Helical" evidence="6">
    <location>
        <begin position="282"/>
        <end position="300"/>
    </location>
</feature>
<evidence type="ECO:0000256" key="4">
    <source>
        <dbReference type="ARBA" id="ARBA00022989"/>
    </source>
</evidence>
<feature type="domain" description="EamA" evidence="7">
    <location>
        <begin position="16"/>
        <end position="148"/>
    </location>
</feature>
<keyword evidence="4 6" id="KW-1133">Transmembrane helix</keyword>
<dbReference type="AlphaFoldDB" id="A0A248LPM6"/>
<proteinExistence type="predicted"/>
<feature type="transmembrane region" description="Helical" evidence="6">
    <location>
        <begin position="103"/>
        <end position="124"/>
    </location>
</feature>
<feature type="transmembrane region" description="Helical" evidence="6">
    <location>
        <begin position="257"/>
        <end position="276"/>
    </location>
</feature>
<dbReference type="Pfam" id="PF00892">
    <property type="entry name" value="EamA"/>
    <property type="match status" value="2"/>
</dbReference>
<dbReference type="EMBL" id="CP022115">
    <property type="protein sequence ID" value="ASJ26093.1"/>
    <property type="molecule type" value="Genomic_DNA"/>
</dbReference>
<reference evidence="9" key="1">
    <citation type="submission" date="2017-06" db="EMBL/GenBank/DDBJ databases">
        <title>Whole genome sequence of Laribacter hongkongensis LHGZ1.</title>
        <authorList>
            <person name="Chen D."/>
            <person name="Wu H."/>
            <person name="Chen J."/>
        </authorList>
    </citation>
    <scope>NUCLEOTIDE SEQUENCE [LARGE SCALE GENOMIC DNA]</scope>
    <source>
        <strain evidence="9">LHGZ1</strain>
    </source>
</reference>
<dbReference type="SUPFAM" id="SSF103481">
    <property type="entry name" value="Multidrug resistance efflux transporter EmrE"/>
    <property type="match status" value="2"/>
</dbReference>
<dbReference type="InterPro" id="IPR000620">
    <property type="entry name" value="EamA_dom"/>
</dbReference>
<dbReference type="PANTHER" id="PTHR42920">
    <property type="entry name" value="OS03G0707200 PROTEIN-RELATED"/>
    <property type="match status" value="1"/>
</dbReference>
<dbReference type="GO" id="GO:0005886">
    <property type="term" value="C:plasma membrane"/>
    <property type="evidence" value="ECO:0007669"/>
    <property type="project" value="UniProtKB-SubCell"/>
</dbReference>
<feature type="transmembrane region" description="Helical" evidence="6">
    <location>
        <begin position="73"/>
        <end position="97"/>
    </location>
</feature>
<feature type="domain" description="EamA" evidence="7">
    <location>
        <begin position="163"/>
        <end position="298"/>
    </location>
</feature>
<sequence length="316" mass="34103">MAGTDGAGHHDGRRAAVAMALVAVALWSSNAVVARFLGDAISPWMMSWLRWLIPFIVFLPLVRKPFRSARRKLLANARLLVMLSGLGFVAHTVFFYVGLTDTTAINASALLSLTPIWIMLILLARGAPVTPVQWAGIVLSIAGSLVIITEGSLAALLQLRFQWGDLAIIASGITWAGYTLLLPRLHGYIPPVLLMMVLMGVASIMQLPIVAIDLWYRGVPALDALQWGIVGYAGIICSFVGFALYNKAVKQLGSDRAGVFLNLMPLMTALESVLFLSEDFMGYHLAGMLVILCGLTLAVGRFRLRRPLAPPAQPAG</sequence>
<gene>
    <name evidence="8" type="ORF">LHGZ1_3262</name>
</gene>
<keyword evidence="3 6" id="KW-0812">Transmembrane</keyword>
<evidence type="ECO:0000313" key="8">
    <source>
        <dbReference type="EMBL" id="ASJ26093.1"/>
    </source>
</evidence>
<organism evidence="8 9">
    <name type="scientific">Laribacter hongkongensis</name>
    <dbReference type="NCBI Taxonomy" id="168471"/>
    <lineage>
        <taxon>Bacteria</taxon>
        <taxon>Pseudomonadati</taxon>
        <taxon>Pseudomonadota</taxon>
        <taxon>Betaproteobacteria</taxon>
        <taxon>Neisseriales</taxon>
        <taxon>Aquaspirillaceae</taxon>
        <taxon>Laribacter</taxon>
    </lineage>
</organism>
<dbReference type="Proteomes" id="UP000197424">
    <property type="component" value="Chromosome"/>
</dbReference>
<evidence type="ECO:0000256" key="2">
    <source>
        <dbReference type="ARBA" id="ARBA00022475"/>
    </source>
</evidence>